<evidence type="ECO:0000256" key="3">
    <source>
        <dbReference type="ARBA" id="ARBA00023180"/>
    </source>
</evidence>
<dbReference type="SMART" id="SM00408">
    <property type="entry name" value="IGc2"/>
    <property type="match status" value="4"/>
</dbReference>
<proteinExistence type="inferred from homology"/>
<keyword evidence="7" id="KW-0472">Membrane</keyword>
<feature type="domain" description="Ig-like" evidence="8">
    <location>
        <begin position="54"/>
        <end position="133"/>
    </location>
</feature>
<evidence type="ECO:0000256" key="1">
    <source>
        <dbReference type="ARBA" id="ARBA00022729"/>
    </source>
</evidence>
<keyword evidence="2" id="KW-1015">Disulfide bond</keyword>
<evidence type="ECO:0000259" key="8">
    <source>
        <dbReference type="PROSITE" id="PS50835"/>
    </source>
</evidence>
<dbReference type="PROSITE" id="PS50835">
    <property type="entry name" value="IG_LIKE"/>
    <property type="match status" value="4"/>
</dbReference>
<dbReference type="FunFam" id="2.60.40.10:FF:000244">
    <property type="entry name" value="carcinoembryonic antigen-related cell adhesion molecule 16"/>
    <property type="match status" value="2"/>
</dbReference>
<comment type="similarity">
    <text evidence="5">Belongs to the immunoglobulin superfamily. CEA family.</text>
</comment>
<dbReference type="CDD" id="cd00096">
    <property type="entry name" value="Ig"/>
    <property type="match status" value="1"/>
</dbReference>
<feature type="region of interest" description="Disordered" evidence="6">
    <location>
        <begin position="463"/>
        <end position="561"/>
    </location>
</feature>
<keyword evidence="10" id="KW-1185">Reference proteome</keyword>
<evidence type="ECO:0000313" key="10">
    <source>
        <dbReference type="Proteomes" id="UP001610411"/>
    </source>
</evidence>
<gene>
    <name evidence="9" type="ORF">WCI35_031569</name>
</gene>
<accession>A0ABD2D952</accession>
<feature type="domain" description="Ig-like" evidence="8">
    <location>
        <begin position="241"/>
        <end position="326"/>
    </location>
</feature>
<feature type="transmembrane region" description="Helical" evidence="7">
    <location>
        <begin position="432"/>
        <end position="456"/>
    </location>
</feature>
<feature type="domain" description="Ig-like" evidence="8">
    <location>
        <begin position="144"/>
        <end position="225"/>
    </location>
</feature>
<dbReference type="InterPro" id="IPR003598">
    <property type="entry name" value="Ig_sub2"/>
</dbReference>
<dbReference type="InterPro" id="IPR007110">
    <property type="entry name" value="Ig-like_dom"/>
</dbReference>
<keyword evidence="7" id="KW-1133">Transmembrane helix</keyword>
<dbReference type="InterPro" id="IPR013783">
    <property type="entry name" value="Ig-like_fold"/>
</dbReference>
<keyword evidence="1" id="KW-0732">Signal</keyword>
<dbReference type="SMART" id="SM00409">
    <property type="entry name" value="IG"/>
    <property type="match status" value="4"/>
</dbReference>
<evidence type="ECO:0000256" key="2">
    <source>
        <dbReference type="ARBA" id="ARBA00023157"/>
    </source>
</evidence>
<reference evidence="9 10" key="1">
    <citation type="journal article" date="2024" name="G3 (Bethesda)">
        <title>A hybrid genome assembly of the endangered aye-aye (Daubentonia madagascariensis).</title>
        <authorList>
            <person name="Versoza C.J."/>
            <person name="Pfeifer S.P."/>
        </authorList>
    </citation>
    <scope>NUCLEOTIDE SEQUENCE [LARGE SCALE GENOMIC DNA]</scope>
    <source>
        <strain evidence="9">6821</strain>
    </source>
</reference>
<dbReference type="PANTHER" id="PTHR44337:SF20">
    <property type="entry name" value="CARCINOEMBRYONIC ANTIGEN-RELATED CELL ADHESION MOLECULE 5-RELATED"/>
    <property type="match status" value="1"/>
</dbReference>
<evidence type="ECO:0000256" key="4">
    <source>
        <dbReference type="ARBA" id="ARBA00023319"/>
    </source>
</evidence>
<dbReference type="Pfam" id="PF13927">
    <property type="entry name" value="Ig_3"/>
    <property type="match status" value="4"/>
</dbReference>
<dbReference type="Gene3D" id="2.60.40.10">
    <property type="entry name" value="Immunoglobulins"/>
    <property type="match status" value="4"/>
</dbReference>
<evidence type="ECO:0000256" key="6">
    <source>
        <dbReference type="SAM" id="MobiDB-lite"/>
    </source>
</evidence>
<dbReference type="InterPro" id="IPR003599">
    <property type="entry name" value="Ig_sub"/>
</dbReference>
<protein>
    <submittedName>
        <fullName evidence="9">Carcinoembryonic antigen-related cell adhesion molecule 20 isoform 5L</fullName>
    </submittedName>
</protein>
<dbReference type="Proteomes" id="UP001610411">
    <property type="component" value="Unassembled WGS sequence"/>
</dbReference>
<keyword evidence="3" id="KW-0325">Glycoprotein</keyword>
<sequence>SFLTAWIPPAVAQPTLRANPFNTIQGEKDVVLSMFGTPWTPQTHGRFSESLAKPTVSVSPGTAIEQREMVTFYCGTRDVNVTIHWFSNDLPIMFHERMQLSVDGKTLTILTVQREDSGTYQCKVQGALQIQSSDPAFLDVNYGPDPIQIKLESGVPSGEVVEVIEGSTVTFWVETQSRPSPAYTWFLPNDSIPSPTTRTFTIHSVSREHEGMYRCLVTNSATQLSLLGALKVRILERLTMPRVVPPSLDLMENASSVALICQTIHEGAGVQWFLSDQPLLPSEHLALSADNRTLIIHGLRRDDTGPYMCEVWNWGSRAQSEPLRLTINYGPDRVDITGASASGMVSTIEAGLNSSLTLQCRAESKPGAEYRWTLEHSTKVHIGDQLIIGALTWEHKGLYNCTASNSVTGLARSASVLVKVVGPQSSSLSTGAIAGTVTGILAVTALATGLGYFLCFGNTRWPSKRKTEDPTQEATQTTSEEEQPTEPGSNRLRPEYDNLPKPQRQIGVKKMQPPDLPQQFYEMEPPSATPGGSSFSPRKPPPKPAMHPLVPTLTKGNPESNYEVLVNPEPNVYCRIHPSV</sequence>
<evidence type="ECO:0000256" key="7">
    <source>
        <dbReference type="SAM" id="Phobius"/>
    </source>
</evidence>
<dbReference type="PANTHER" id="PTHR44337">
    <property type="entry name" value="CARCINOEMBRYONIC ANTIGEN-RELATED CELL ADHESION MOLECULE 8"/>
    <property type="match status" value="1"/>
</dbReference>
<organism evidence="9 10">
    <name type="scientific">Daubentonia madagascariensis</name>
    <name type="common">Aye-aye</name>
    <name type="synonym">Sciurus madagascariensis</name>
    <dbReference type="NCBI Taxonomy" id="31869"/>
    <lineage>
        <taxon>Eukaryota</taxon>
        <taxon>Metazoa</taxon>
        <taxon>Chordata</taxon>
        <taxon>Craniata</taxon>
        <taxon>Vertebrata</taxon>
        <taxon>Euteleostomi</taxon>
        <taxon>Mammalia</taxon>
        <taxon>Eutheria</taxon>
        <taxon>Euarchontoglires</taxon>
        <taxon>Primates</taxon>
        <taxon>Strepsirrhini</taxon>
        <taxon>Chiromyiformes</taxon>
        <taxon>Daubentoniidae</taxon>
        <taxon>Daubentonia</taxon>
    </lineage>
</organism>
<keyword evidence="7" id="KW-0812">Transmembrane</keyword>
<comment type="caution">
    <text evidence="9">The sequence shown here is derived from an EMBL/GenBank/DDBJ whole genome shotgun (WGS) entry which is preliminary data.</text>
</comment>
<dbReference type="InterPro" id="IPR036179">
    <property type="entry name" value="Ig-like_dom_sf"/>
</dbReference>
<dbReference type="AlphaFoldDB" id="A0ABD2D952"/>
<keyword evidence="4" id="KW-0393">Immunoglobulin domain</keyword>
<dbReference type="EMBL" id="JBFSEQ010000013">
    <property type="protein sequence ID" value="KAL2763115.1"/>
    <property type="molecule type" value="Genomic_DNA"/>
</dbReference>
<evidence type="ECO:0000256" key="5">
    <source>
        <dbReference type="ARBA" id="ARBA00038222"/>
    </source>
</evidence>
<name>A0ABD2D952_DAUMA</name>
<feature type="non-terminal residue" evidence="9">
    <location>
        <position position="1"/>
    </location>
</feature>
<evidence type="ECO:0000313" key="9">
    <source>
        <dbReference type="EMBL" id="KAL2763115.1"/>
    </source>
</evidence>
<dbReference type="SUPFAM" id="SSF48726">
    <property type="entry name" value="Immunoglobulin"/>
    <property type="match status" value="4"/>
</dbReference>
<feature type="domain" description="Ig-like" evidence="8">
    <location>
        <begin position="331"/>
        <end position="417"/>
    </location>
</feature>
<dbReference type="InterPro" id="IPR052598">
    <property type="entry name" value="IgSF_CEA-related"/>
</dbReference>